<evidence type="ECO:0000313" key="7">
    <source>
        <dbReference type="Proteomes" id="UP001412067"/>
    </source>
</evidence>
<keyword evidence="4" id="KW-0112">Calmodulin-binding</keyword>
<accession>A0ABR2LYA9</accession>
<evidence type="ECO:0000256" key="3">
    <source>
        <dbReference type="ARBA" id="ARBA00022737"/>
    </source>
</evidence>
<comment type="subcellular location">
    <subcellularLocation>
        <location evidence="1">Cytoplasm</location>
    </subcellularLocation>
</comment>
<dbReference type="EMBL" id="JBBWWR010000014">
    <property type="protein sequence ID" value="KAK8953358.1"/>
    <property type="molecule type" value="Genomic_DNA"/>
</dbReference>
<dbReference type="PANTHER" id="PTHR22706">
    <property type="entry name" value="ASSEMBLY FACTOR FOR SPINDLE MICROTUBULES"/>
    <property type="match status" value="1"/>
</dbReference>
<sequence>MKCLITYSALNEAVCATQNVEIDSFSSLDSGTALTCLIKYYFGNDIHHSFLEKEKGHECNDERIMHFFCHSPALLDIAYIQNVTAMLGNSPKVLHPCDTCVEDACIDERSTKILLIFYASRLISADKLDIMDSFGSSQQAYHSPVLKQSSISRWNMEGFSTRLPSPRNSVQELFCPHKKEGLDRYSSKERSAIFIQARLRGFIKRTSFLKMKRSAILLQSVVRAWLAVRFGSISEYRTVTCSSLSSTNGIYDRYLLLMIDKQRFHRTVKSVVLIQQFVRAWIRRKGDNLNFTNSKMNASEISGVVVVRQSVNTEGSKTLDLQWLAATRIQESSKDFLQNMHSKRSCAAIKIQSQWRCWSIHKYFICQVDAIKTIQSTFKSVIYQKDFQKKHIAAIEMQSFIRGHLIRTKLLGASKIRSSRVHRISYNAINDSFLSNFELRILVGSVVKLQSWWKQVLLHRSRTHAAISYQSFFRGWIARRDAAKRKRSISTIQTAWRNMLKNRVHKSSMLVIQACIRSWIVRRTTTHKKCCILKIQRWWRNILHLKKRKISVLIIQTHVRGWIARKKSAQSKHDIVIIQACIRSWIVRRTTTHKKCCILKIQRWWRNILHLKKRKISVLIIQTHVRGWIARKKAAQSKHDIVIIQACIRSLIVCRTTIHKKCCILKIQRCWRNNLHLKKRKICVLIIQTHVHGWIARKKAAQNKHDIVIIQACIRSWIVRRTTTHKKCCILKIQRWWRNILHLKRRKISVLIIQTHVRGWIARKKAAQSMHDIVIIQACIRSWIVRNTTTHKKCCILKIQSCWKGYLVRKHSRPQLLNLRHRMKLSAVNVNDEMRLINRLVVAISELLGYRSISNIRHICTTLDTATELSQKCCETLVDAGAIGILLKQIQLLNRGIPDQEVLKRVLSTLRNIGRYKHLSHVLINTPRFVEIIFQELLRNKSEGFVISCQLLRRICAIREGLETARKLRGYAKRLKNVIEKLERKTKFFARKAQINNHKDLTERKLREANSLMSLLSR</sequence>
<feature type="coiled-coil region" evidence="5">
    <location>
        <begin position="965"/>
        <end position="992"/>
    </location>
</feature>
<dbReference type="PROSITE" id="PS50096">
    <property type="entry name" value="IQ"/>
    <property type="match status" value="7"/>
</dbReference>
<proteinExistence type="predicted"/>
<dbReference type="InterPro" id="IPR051185">
    <property type="entry name" value="ASPM"/>
</dbReference>
<keyword evidence="7" id="KW-1185">Reference proteome</keyword>
<evidence type="ECO:0000256" key="4">
    <source>
        <dbReference type="ARBA" id="ARBA00022860"/>
    </source>
</evidence>
<evidence type="ECO:0000256" key="5">
    <source>
        <dbReference type="SAM" id="Coils"/>
    </source>
</evidence>
<dbReference type="InterPro" id="IPR027417">
    <property type="entry name" value="P-loop_NTPase"/>
</dbReference>
<keyword evidence="2" id="KW-0963">Cytoplasm</keyword>
<dbReference type="InterPro" id="IPR016024">
    <property type="entry name" value="ARM-type_fold"/>
</dbReference>
<keyword evidence="3" id="KW-0677">Repeat</keyword>
<dbReference type="InterPro" id="IPR011989">
    <property type="entry name" value="ARM-like"/>
</dbReference>
<dbReference type="InterPro" id="IPR000048">
    <property type="entry name" value="IQ_motif_EF-hand-BS"/>
</dbReference>
<dbReference type="Pfam" id="PF00612">
    <property type="entry name" value="IQ"/>
    <property type="match status" value="12"/>
</dbReference>
<dbReference type="PANTHER" id="PTHR22706:SF1">
    <property type="entry name" value="ASSEMBLY FACTOR FOR SPINDLE MICROTUBULES"/>
    <property type="match status" value="1"/>
</dbReference>
<evidence type="ECO:0000256" key="1">
    <source>
        <dbReference type="ARBA" id="ARBA00004496"/>
    </source>
</evidence>
<evidence type="ECO:0000256" key="2">
    <source>
        <dbReference type="ARBA" id="ARBA00022490"/>
    </source>
</evidence>
<comment type="caution">
    <text evidence="6">The sequence shown here is derived from an EMBL/GenBank/DDBJ whole genome shotgun (WGS) entry which is preliminary data.</text>
</comment>
<keyword evidence="5" id="KW-0175">Coiled coil</keyword>
<dbReference type="SUPFAM" id="SSF52540">
    <property type="entry name" value="P-loop containing nucleoside triphosphate hydrolases"/>
    <property type="match status" value="1"/>
</dbReference>
<dbReference type="Gene3D" id="1.20.5.190">
    <property type="match status" value="8"/>
</dbReference>
<name>A0ABR2LYA9_9ASPA</name>
<dbReference type="Gene3D" id="1.25.10.10">
    <property type="entry name" value="Leucine-rich Repeat Variant"/>
    <property type="match status" value="1"/>
</dbReference>
<dbReference type="Proteomes" id="UP001412067">
    <property type="component" value="Unassembled WGS sequence"/>
</dbReference>
<evidence type="ECO:0000313" key="6">
    <source>
        <dbReference type="EMBL" id="KAK8953358.1"/>
    </source>
</evidence>
<organism evidence="6 7">
    <name type="scientific">Platanthera guangdongensis</name>
    <dbReference type="NCBI Taxonomy" id="2320717"/>
    <lineage>
        <taxon>Eukaryota</taxon>
        <taxon>Viridiplantae</taxon>
        <taxon>Streptophyta</taxon>
        <taxon>Embryophyta</taxon>
        <taxon>Tracheophyta</taxon>
        <taxon>Spermatophyta</taxon>
        <taxon>Magnoliopsida</taxon>
        <taxon>Liliopsida</taxon>
        <taxon>Asparagales</taxon>
        <taxon>Orchidaceae</taxon>
        <taxon>Orchidoideae</taxon>
        <taxon>Orchideae</taxon>
        <taxon>Orchidinae</taxon>
        <taxon>Platanthera</taxon>
    </lineage>
</organism>
<gene>
    <name evidence="6" type="ORF">KSP40_PGU011208</name>
</gene>
<dbReference type="SUPFAM" id="SSF48371">
    <property type="entry name" value="ARM repeat"/>
    <property type="match status" value="1"/>
</dbReference>
<protein>
    <recommendedName>
        <fullName evidence="8">Calponin-homology (CH) domain-containing protein</fullName>
    </recommendedName>
</protein>
<dbReference type="SMART" id="SM00015">
    <property type="entry name" value="IQ"/>
    <property type="match status" value="15"/>
</dbReference>
<evidence type="ECO:0008006" key="8">
    <source>
        <dbReference type="Google" id="ProtNLM"/>
    </source>
</evidence>
<reference evidence="6 7" key="1">
    <citation type="journal article" date="2022" name="Nat. Plants">
        <title>Genomes of leafy and leafless Platanthera orchids illuminate the evolution of mycoheterotrophy.</title>
        <authorList>
            <person name="Li M.H."/>
            <person name="Liu K.W."/>
            <person name="Li Z."/>
            <person name="Lu H.C."/>
            <person name="Ye Q.L."/>
            <person name="Zhang D."/>
            <person name="Wang J.Y."/>
            <person name="Li Y.F."/>
            <person name="Zhong Z.M."/>
            <person name="Liu X."/>
            <person name="Yu X."/>
            <person name="Liu D.K."/>
            <person name="Tu X.D."/>
            <person name="Liu B."/>
            <person name="Hao Y."/>
            <person name="Liao X.Y."/>
            <person name="Jiang Y.T."/>
            <person name="Sun W.H."/>
            <person name="Chen J."/>
            <person name="Chen Y.Q."/>
            <person name="Ai Y."/>
            <person name="Zhai J.W."/>
            <person name="Wu S.S."/>
            <person name="Zhou Z."/>
            <person name="Hsiao Y.Y."/>
            <person name="Wu W.L."/>
            <person name="Chen Y.Y."/>
            <person name="Lin Y.F."/>
            <person name="Hsu J.L."/>
            <person name="Li C.Y."/>
            <person name="Wang Z.W."/>
            <person name="Zhao X."/>
            <person name="Zhong W.Y."/>
            <person name="Ma X.K."/>
            <person name="Ma L."/>
            <person name="Huang J."/>
            <person name="Chen G.Z."/>
            <person name="Huang M.Z."/>
            <person name="Huang L."/>
            <person name="Peng D.H."/>
            <person name="Luo Y.B."/>
            <person name="Zou S.Q."/>
            <person name="Chen S.P."/>
            <person name="Lan S."/>
            <person name="Tsai W.C."/>
            <person name="Van de Peer Y."/>
            <person name="Liu Z.J."/>
        </authorList>
    </citation>
    <scope>NUCLEOTIDE SEQUENCE [LARGE SCALE GENOMIC DNA]</scope>
    <source>
        <strain evidence="6">Lor288</strain>
    </source>
</reference>